<feature type="domain" description="ABC transporter" evidence="3">
    <location>
        <begin position="4"/>
        <end position="256"/>
    </location>
</feature>
<dbReference type="SUPFAM" id="SSF52540">
    <property type="entry name" value="P-loop containing nucleoside triphosphate hydrolases"/>
    <property type="match status" value="2"/>
</dbReference>
<dbReference type="PROSITE" id="PS50893">
    <property type="entry name" value="ABC_TRANSPORTER_2"/>
    <property type="match status" value="2"/>
</dbReference>
<dbReference type="InterPro" id="IPR051309">
    <property type="entry name" value="ABCF_ATPase"/>
</dbReference>
<accession>A0A0R1GZJ1</accession>
<dbReference type="AlphaFoldDB" id="A0A0R1GZJ1"/>
<dbReference type="OrthoDB" id="9762369at2"/>
<dbReference type="Pfam" id="PF00005">
    <property type="entry name" value="ABC_tran"/>
    <property type="match status" value="2"/>
</dbReference>
<dbReference type="PANTHER" id="PTHR42855:SF2">
    <property type="entry name" value="DRUG RESISTANCE ABC TRANSPORTER,ATP-BINDING PROTEIN"/>
    <property type="match status" value="1"/>
</dbReference>
<keyword evidence="2" id="KW-0067">ATP-binding</keyword>
<gene>
    <name evidence="4" type="ORF">FC07_GL002314</name>
</gene>
<dbReference type="STRING" id="1423726.FC07_GL002314"/>
<dbReference type="EMBL" id="AZDA01000039">
    <property type="protein sequence ID" value="KRK39820.1"/>
    <property type="molecule type" value="Genomic_DNA"/>
</dbReference>
<evidence type="ECO:0000313" key="5">
    <source>
        <dbReference type="Proteomes" id="UP000051461"/>
    </source>
</evidence>
<protein>
    <submittedName>
        <fullName evidence="4">ABC transporter</fullName>
    </submittedName>
</protein>
<comment type="caution">
    <text evidence="4">The sequence shown here is derived from an EMBL/GenBank/DDBJ whole genome shotgun (WGS) entry which is preliminary data.</text>
</comment>
<evidence type="ECO:0000259" key="3">
    <source>
        <dbReference type="PROSITE" id="PS50893"/>
    </source>
</evidence>
<keyword evidence="1" id="KW-0547">Nucleotide-binding</keyword>
<dbReference type="GO" id="GO:0016887">
    <property type="term" value="F:ATP hydrolysis activity"/>
    <property type="evidence" value="ECO:0007669"/>
    <property type="project" value="InterPro"/>
</dbReference>
<dbReference type="PANTHER" id="PTHR42855">
    <property type="entry name" value="ABC TRANSPORTER ATP-BINDING SUBUNIT"/>
    <property type="match status" value="1"/>
</dbReference>
<organism evidence="4 5">
    <name type="scientific">Loigolactobacillus bifermentans DSM 20003</name>
    <dbReference type="NCBI Taxonomy" id="1423726"/>
    <lineage>
        <taxon>Bacteria</taxon>
        <taxon>Bacillati</taxon>
        <taxon>Bacillota</taxon>
        <taxon>Bacilli</taxon>
        <taxon>Lactobacillales</taxon>
        <taxon>Lactobacillaceae</taxon>
        <taxon>Loigolactobacillus</taxon>
    </lineage>
</organism>
<dbReference type="FunFam" id="3.40.50.300:FF:000011">
    <property type="entry name" value="Putative ABC transporter ATP-binding component"/>
    <property type="match status" value="1"/>
</dbReference>
<evidence type="ECO:0000256" key="2">
    <source>
        <dbReference type="ARBA" id="ARBA00022840"/>
    </source>
</evidence>
<dbReference type="InterPro" id="IPR032781">
    <property type="entry name" value="ABC_tran_Xtn"/>
</dbReference>
<dbReference type="PROSITE" id="PS00211">
    <property type="entry name" value="ABC_TRANSPORTER_1"/>
    <property type="match status" value="2"/>
</dbReference>
<proteinExistence type="predicted"/>
<dbReference type="PATRIC" id="fig|1423726.3.peg.2400"/>
<evidence type="ECO:0000313" key="4">
    <source>
        <dbReference type="EMBL" id="KRK39820.1"/>
    </source>
</evidence>
<dbReference type="InterPro" id="IPR017871">
    <property type="entry name" value="ABC_transporter-like_CS"/>
</dbReference>
<dbReference type="GO" id="GO:0005524">
    <property type="term" value="F:ATP binding"/>
    <property type="evidence" value="ECO:0007669"/>
    <property type="project" value="UniProtKB-KW"/>
</dbReference>
<dbReference type="SMART" id="SM00382">
    <property type="entry name" value="AAA"/>
    <property type="match status" value="2"/>
</dbReference>
<dbReference type="CDD" id="cd03221">
    <property type="entry name" value="ABCF_EF-3"/>
    <property type="match status" value="2"/>
</dbReference>
<dbReference type="InterPro" id="IPR003593">
    <property type="entry name" value="AAA+_ATPase"/>
</dbReference>
<feature type="domain" description="ABC transporter" evidence="3">
    <location>
        <begin position="319"/>
        <end position="516"/>
    </location>
</feature>
<evidence type="ECO:0000256" key="1">
    <source>
        <dbReference type="ARBA" id="ARBA00022741"/>
    </source>
</evidence>
<dbReference type="Gene3D" id="3.40.50.300">
    <property type="entry name" value="P-loop containing nucleotide triphosphate hydrolases"/>
    <property type="match status" value="2"/>
</dbReference>
<dbReference type="InterPro" id="IPR003439">
    <property type="entry name" value="ABC_transporter-like_ATP-bd"/>
</dbReference>
<sequence>MSVLTVEHLQQQFVDKVLYEDTGFALNQDDHMGITGQNGAGKSTLIKIITGQIQPDDGKITWKKHLKIGYLDQYAQLTEQLTIFDFLKTAFQELYDLNAENEQIYADYAENPDDDLLAKAGHNQEILEAHDFYGVETLIEQVATGLGIDAIGLDRDSGTLSGGQRSKVILAKLLLEKPDVLLLDEPTNYLDTNHIEWLEGYLNEFEGAFIVISHDYEFLGQITNCICDLEFGKFTKYRGSLKQALRQKEANKETYLKAYATQQKKIEKTKAYIRKYKAGSRSTMAKSREKQLAHMDVLTPPGNLAQANFIFPYQPSATKMLLDVSDLVVGYEKPLLAPFNFSIMQPEKVVVTGFNGIGKSTLIKTLLGLIPKISGAFEFSNTVKVGYFKQELLWENDHQTPLEIVQAAAPKLTQKMVRRQLARAGIEKDNVDKPVKLLSGGEQTKVKLCLLMLFPANFLILDEPTNHLDDDTKNILAQALQDFEGSVLLVTHEPGFYRDWIDRVIDVEKLKTDTGR</sequence>
<keyword evidence="5" id="KW-1185">Reference proteome</keyword>
<reference evidence="4 5" key="1">
    <citation type="journal article" date="2015" name="Genome Announc.">
        <title>Expanding the biotechnology potential of lactobacilli through comparative genomics of 213 strains and associated genera.</title>
        <authorList>
            <person name="Sun Z."/>
            <person name="Harris H.M."/>
            <person name="McCann A."/>
            <person name="Guo C."/>
            <person name="Argimon S."/>
            <person name="Zhang W."/>
            <person name="Yang X."/>
            <person name="Jeffery I.B."/>
            <person name="Cooney J.C."/>
            <person name="Kagawa T.F."/>
            <person name="Liu W."/>
            <person name="Song Y."/>
            <person name="Salvetti E."/>
            <person name="Wrobel A."/>
            <person name="Rasinkangas P."/>
            <person name="Parkhill J."/>
            <person name="Rea M.C."/>
            <person name="O'Sullivan O."/>
            <person name="Ritari J."/>
            <person name="Douillard F.P."/>
            <person name="Paul Ross R."/>
            <person name="Yang R."/>
            <person name="Briner A.E."/>
            <person name="Felis G.E."/>
            <person name="de Vos W.M."/>
            <person name="Barrangou R."/>
            <person name="Klaenhammer T.R."/>
            <person name="Caufield P.W."/>
            <person name="Cui Y."/>
            <person name="Zhang H."/>
            <person name="O'Toole P.W."/>
        </authorList>
    </citation>
    <scope>NUCLEOTIDE SEQUENCE [LARGE SCALE GENOMIC DNA]</scope>
    <source>
        <strain evidence="4 5">DSM 20003</strain>
    </source>
</reference>
<dbReference type="Pfam" id="PF12848">
    <property type="entry name" value="ABC_tran_Xtn"/>
    <property type="match status" value="1"/>
</dbReference>
<dbReference type="RefSeq" id="WP_057904167.1">
    <property type="nucleotide sequence ID" value="NZ_AZDA01000039.1"/>
</dbReference>
<dbReference type="InterPro" id="IPR027417">
    <property type="entry name" value="P-loop_NTPase"/>
</dbReference>
<name>A0A0R1GZJ1_9LACO</name>
<dbReference type="Proteomes" id="UP000051461">
    <property type="component" value="Unassembled WGS sequence"/>
</dbReference>